<sequence>MSLLVPEAYGGSGCSLETVSQIAQILSSSCLNTGVIWSMHCQQVALLVQHLHGSYRQQLLFRLASEQTYIASITTEQNKNENIFKSVSPLQKTDQGWLLQRTAPIVTGGQHGDLFLIYMGGITDYSDQDVVVAIVDRNNAKIDYTSAWNSMGMRGTGSIGMEIEAQLEEAHILKSNNGFKEIALQTIVPVGHIALSSSWLGAAKGVFEKLTSVIRRPANRSKFNMNSDLLFEKLGKIRIKLDTVDHYLKEMIRQYDRIRSDDPVNLQTNTFSIQINNLKILASEMLYDAVDEMVNLAGVGYGYTKNETIPLERTLRDLKSARLMYRNDLLLTTNGKLSLFEKNWF</sequence>
<dbReference type="Gene3D" id="2.40.110.10">
    <property type="entry name" value="Butyryl-CoA Dehydrogenase, subunit A, domain 2"/>
    <property type="match status" value="1"/>
</dbReference>
<dbReference type="Gene3D" id="1.20.140.10">
    <property type="entry name" value="Butyryl-CoA Dehydrogenase, subunit A, domain 3"/>
    <property type="match status" value="1"/>
</dbReference>
<keyword evidence="3" id="KW-0285">Flavoprotein</keyword>
<feature type="domain" description="Acyl-CoA dehydrogenase/oxidase C-terminal" evidence="5">
    <location>
        <begin position="188"/>
        <end position="323"/>
    </location>
</feature>
<keyword evidence="7" id="KW-1185">Reference proteome</keyword>
<dbReference type="PANTHER" id="PTHR43884:SF12">
    <property type="entry name" value="ISOVALERYL-COA DEHYDROGENASE, MITOCHONDRIAL-RELATED"/>
    <property type="match status" value="1"/>
</dbReference>
<name>A0A198ALZ2_9BACL</name>
<reference evidence="6 7" key="1">
    <citation type="submission" date="2016-05" db="EMBL/GenBank/DDBJ databases">
        <title>Paenibacillus sp. 1ZS3-15 nov., isolated from the rhizosphere soil.</title>
        <authorList>
            <person name="Zhang X.X."/>
            <person name="Zhang J."/>
        </authorList>
    </citation>
    <scope>NUCLEOTIDE SEQUENCE [LARGE SCALE GENOMIC DNA]</scope>
    <source>
        <strain evidence="6 7">1ZS3-15</strain>
    </source>
</reference>
<comment type="similarity">
    <text evidence="2">Belongs to the acyl-CoA dehydrogenase family.</text>
</comment>
<gene>
    <name evidence="6" type="ORF">A8708_06815</name>
</gene>
<dbReference type="InterPro" id="IPR009075">
    <property type="entry name" value="AcylCo_DH/oxidase_C"/>
</dbReference>
<protein>
    <recommendedName>
        <fullName evidence="5">Acyl-CoA dehydrogenase/oxidase C-terminal domain-containing protein</fullName>
    </recommendedName>
</protein>
<evidence type="ECO:0000256" key="1">
    <source>
        <dbReference type="ARBA" id="ARBA00001974"/>
    </source>
</evidence>
<dbReference type="EMBL" id="LYPB01000047">
    <property type="protein sequence ID" value="OAS21918.1"/>
    <property type="molecule type" value="Genomic_DNA"/>
</dbReference>
<dbReference type="InterPro" id="IPR036250">
    <property type="entry name" value="AcylCo_DH-like_C"/>
</dbReference>
<evidence type="ECO:0000256" key="3">
    <source>
        <dbReference type="ARBA" id="ARBA00022630"/>
    </source>
</evidence>
<dbReference type="Pfam" id="PF00441">
    <property type="entry name" value="Acyl-CoA_dh_1"/>
    <property type="match status" value="1"/>
</dbReference>
<organism evidence="6 7">
    <name type="scientific">Paenibacillus oryzisoli</name>
    <dbReference type="NCBI Taxonomy" id="1850517"/>
    <lineage>
        <taxon>Bacteria</taxon>
        <taxon>Bacillati</taxon>
        <taxon>Bacillota</taxon>
        <taxon>Bacilli</taxon>
        <taxon>Bacillales</taxon>
        <taxon>Paenibacillaceae</taxon>
        <taxon>Paenibacillus</taxon>
    </lineage>
</organism>
<keyword evidence="4" id="KW-0274">FAD</keyword>
<dbReference type="SUPFAM" id="SSF56645">
    <property type="entry name" value="Acyl-CoA dehydrogenase NM domain-like"/>
    <property type="match status" value="1"/>
</dbReference>
<dbReference type="Gene3D" id="1.10.540.10">
    <property type="entry name" value="Acyl-CoA dehydrogenase/oxidase, N-terminal domain"/>
    <property type="match status" value="1"/>
</dbReference>
<dbReference type="SUPFAM" id="SSF47203">
    <property type="entry name" value="Acyl-CoA dehydrogenase C-terminal domain-like"/>
    <property type="match status" value="1"/>
</dbReference>
<dbReference type="STRING" id="1850517.A8708_06815"/>
<evidence type="ECO:0000259" key="5">
    <source>
        <dbReference type="Pfam" id="PF00441"/>
    </source>
</evidence>
<evidence type="ECO:0000313" key="6">
    <source>
        <dbReference type="EMBL" id="OAS21918.1"/>
    </source>
</evidence>
<dbReference type="PIRSF" id="PIRSF016578">
    <property type="entry name" value="HsaA"/>
    <property type="match status" value="1"/>
</dbReference>
<proteinExistence type="inferred from homology"/>
<dbReference type="GO" id="GO:0003995">
    <property type="term" value="F:acyl-CoA dehydrogenase activity"/>
    <property type="evidence" value="ECO:0007669"/>
    <property type="project" value="TreeGrafter"/>
</dbReference>
<comment type="caution">
    <text evidence="6">The sequence shown here is derived from an EMBL/GenBank/DDBJ whole genome shotgun (WGS) entry which is preliminary data.</text>
</comment>
<evidence type="ECO:0000256" key="4">
    <source>
        <dbReference type="ARBA" id="ARBA00022827"/>
    </source>
</evidence>
<comment type="cofactor">
    <cofactor evidence="1">
        <name>FAD</name>
        <dbReference type="ChEBI" id="CHEBI:57692"/>
    </cofactor>
</comment>
<evidence type="ECO:0000256" key="2">
    <source>
        <dbReference type="ARBA" id="ARBA00009347"/>
    </source>
</evidence>
<dbReference type="PANTHER" id="PTHR43884">
    <property type="entry name" value="ACYL-COA DEHYDROGENASE"/>
    <property type="match status" value="1"/>
</dbReference>
<dbReference type="Proteomes" id="UP000078454">
    <property type="component" value="Unassembled WGS sequence"/>
</dbReference>
<evidence type="ECO:0000313" key="7">
    <source>
        <dbReference type="Proteomes" id="UP000078454"/>
    </source>
</evidence>
<dbReference type="AlphaFoldDB" id="A0A198ALZ2"/>
<dbReference type="GO" id="GO:0050660">
    <property type="term" value="F:flavin adenine dinucleotide binding"/>
    <property type="evidence" value="ECO:0007669"/>
    <property type="project" value="InterPro"/>
</dbReference>
<accession>A0A198ALZ2</accession>
<dbReference type="InterPro" id="IPR046373">
    <property type="entry name" value="Acyl-CoA_Oxase/DH_mid-dom_sf"/>
</dbReference>
<dbReference type="InterPro" id="IPR009100">
    <property type="entry name" value="AcylCoA_DH/oxidase_NM_dom_sf"/>
</dbReference>
<dbReference type="InterPro" id="IPR037069">
    <property type="entry name" value="AcylCoA_DH/ox_N_sf"/>
</dbReference>